<accession>A0A2H9TBP0</accession>
<sequence length="510" mass="56749">MHKEDTGYETVVVDGNLQEHDAGDIGEVIDLHVARLEMLDEDMKASFPGSTPDLSPSPGLPAVTEAMMPGRFGGAVRDLSAGSEAVPVAVAAHILLRFAALLGRLPYIPIGDERRWLNNYFMMVGSSASGKGFSGRPPQRLFRRIEEFLELDFSQQYDAGRTEGLSRYPCLPVHTGGLSTGEGLAAALTDGSTGISPVTDKRMLVFETEFGNVMAMAQRPGNSLGMVIRNAYDGSAIRFLTKASPVRASAPFLCIMGNITAEELTGHDQTGMMAANGMLNRFLLLYQHPSRVVPFPLPTPENIIDGHARWLADAVLSARNHSHETHWDKLPPLARPLSFSRDARQLWERNYGELVNRADCHEVMTLTRRHRLHALLISALFALMDRRTEIRPVDIRAGLAWCEYSRQSAVHVFRAGTRQYDADIADRLSLKLLHAIDHITRENSHCTKTDLYRFFNNRLRRSLLQPALDRLATFIPPLVTWTLEKTGGAPTTRYTLTDDARQILKSRQLS</sequence>
<dbReference type="InterPro" id="IPR025048">
    <property type="entry name" value="DUF3987"/>
</dbReference>
<reference evidence="1" key="1">
    <citation type="journal article" date="2017" name="Appl. Environ. Microbiol.">
        <title>Molecular characterization of an Endozoicomonas-like organism causing infection in king scallop Pecten maximus L.</title>
        <authorList>
            <person name="Cano I."/>
            <person name="van Aerle R."/>
            <person name="Ross S."/>
            <person name="Verner-Jeffreys D.W."/>
            <person name="Paley R.K."/>
            <person name="Rimmer G."/>
            <person name="Ryder D."/>
            <person name="Hooper P."/>
            <person name="Stone D."/>
            <person name="Feist S.W."/>
        </authorList>
    </citation>
    <scope>NUCLEOTIDE SEQUENCE</scope>
</reference>
<dbReference type="AlphaFoldDB" id="A0A2H9TBP0"/>
<dbReference type="EMBL" id="NSIT01000009">
    <property type="protein sequence ID" value="PJE80665.1"/>
    <property type="molecule type" value="Genomic_DNA"/>
</dbReference>
<protein>
    <recommendedName>
        <fullName evidence="2">DUF3987 domain-containing protein</fullName>
    </recommendedName>
</protein>
<proteinExistence type="predicted"/>
<comment type="caution">
    <text evidence="1">The sequence shown here is derived from an EMBL/GenBank/DDBJ whole genome shotgun (WGS) entry which is preliminary data.</text>
</comment>
<name>A0A2H9TBP0_9ZZZZ</name>
<organism evidence="1">
    <name type="scientific">invertebrate metagenome</name>
    <dbReference type="NCBI Taxonomy" id="1711999"/>
    <lineage>
        <taxon>unclassified sequences</taxon>
        <taxon>metagenomes</taxon>
        <taxon>organismal metagenomes</taxon>
    </lineage>
</organism>
<evidence type="ECO:0000313" key="1">
    <source>
        <dbReference type="EMBL" id="PJE80665.1"/>
    </source>
</evidence>
<gene>
    <name evidence="1" type="ORF">CI610_00326</name>
</gene>
<dbReference type="Pfam" id="PF13148">
    <property type="entry name" value="DUF3987"/>
    <property type="match status" value="1"/>
</dbReference>
<evidence type="ECO:0008006" key="2">
    <source>
        <dbReference type="Google" id="ProtNLM"/>
    </source>
</evidence>